<accession>A0ABM4BWU6</accession>
<evidence type="ECO:0000313" key="2">
    <source>
        <dbReference type="Proteomes" id="UP001652625"/>
    </source>
</evidence>
<dbReference type="InterPro" id="IPR014756">
    <property type="entry name" value="Ig_E-set"/>
</dbReference>
<proteinExistence type="predicted"/>
<dbReference type="Proteomes" id="UP001652625">
    <property type="component" value="Chromosome 05"/>
</dbReference>
<gene>
    <name evidence="3" type="primary">LOC136080669</name>
</gene>
<dbReference type="InterPro" id="IPR032397">
    <property type="entry name" value="RHD_dimer"/>
</dbReference>
<keyword evidence="2" id="KW-1185">Reference proteome</keyword>
<dbReference type="PANTHER" id="PTHR12533:SF7">
    <property type="entry name" value="NFAT NUCLEAR FACTOR, ISOFORM B"/>
    <property type="match status" value="1"/>
</dbReference>
<evidence type="ECO:0000259" key="1">
    <source>
        <dbReference type="Pfam" id="PF16179"/>
    </source>
</evidence>
<reference evidence="3" key="1">
    <citation type="submission" date="2025-08" db="UniProtKB">
        <authorList>
            <consortium name="RefSeq"/>
        </authorList>
    </citation>
    <scope>IDENTIFICATION</scope>
</reference>
<dbReference type="InterPro" id="IPR013783">
    <property type="entry name" value="Ig-like_fold"/>
</dbReference>
<dbReference type="PANTHER" id="PTHR12533">
    <property type="entry name" value="NFAT"/>
    <property type="match status" value="1"/>
</dbReference>
<organism evidence="2 3">
    <name type="scientific">Hydra vulgaris</name>
    <name type="common">Hydra</name>
    <name type="synonym">Hydra attenuata</name>
    <dbReference type="NCBI Taxonomy" id="6087"/>
    <lineage>
        <taxon>Eukaryota</taxon>
        <taxon>Metazoa</taxon>
        <taxon>Cnidaria</taxon>
        <taxon>Hydrozoa</taxon>
        <taxon>Hydroidolina</taxon>
        <taxon>Anthoathecata</taxon>
        <taxon>Aplanulata</taxon>
        <taxon>Hydridae</taxon>
        <taxon>Hydra</taxon>
    </lineage>
</organism>
<dbReference type="InterPro" id="IPR008366">
    <property type="entry name" value="NFAT"/>
</dbReference>
<sequence>MGFHGKKFASGFKIRFFSKEGSHDPPWEDYAVVDRNKSNLHACVFKVPAYFETHITANVSVFVEVQSGSEIEPRTSEPVLFTYLADSKVNSCKICVQLKGFIQTIYQLLISKHNFKDILRFLQSIIKEHNINTQVLTNKSLENHKNQKKMLDNSGFLSETSINCSNKLITSATDFGRASPRATCFVTPQNKLFYTDFKRNEQTSVTLNNTPTQSISFSQSYSQLSNTYFTENYQNENTLLKRNQKDNILGSPDVSDIRNVINTKVSNISSKLFETSCEKKEIISKSFSPNSSSNSSCEESLMALDDCLHSEVELASCPTHSSQHSLTPESFYLKSLDYDHLFCSNLHLPSFKCLENDQINYLNSQCDENLLIDKYYLQDAVSQGFECNFQPFSRSYGNPRDQIVQPRSYVLCHEPTHNIFNQHTKFNAILMQNNLPVSSNRLKRKVDNFGAEYKLYNSLPSDQSLSFEASNSFFKVSDGKELAEISLTSGPTVCSGNLSYLDLFSENIMSTPLSKLDQANYSQRFLHSSLLPNSSPISW</sequence>
<dbReference type="GeneID" id="136080669"/>
<name>A0ABM4BWU6_HYDVU</name>
<protein>
    <submittedName>
        <fullName evidence="3">Uncharacterized protein LOC136080669</fullName>
    </submittedName>
</protein>
<dbReference type="SUPFAM" id="SSF81296">
    <property type="entry name" value="E set domains"/>
    <property type="match status" value="1"/>
</dbReference>
<evidence type="ECO:0000313" key="3">
    <source>
        <dbReference type="RefSeq" id="XP_065653684.1"/>
    </source>
</evidence>
<dbReference type="Pfam" id="PF16179">
    <property type="entry name" value="RHD_dimer"/>
    <property type="match status" value="1"/>
</dbReference>
<dbReference type="Gene3D" id="2.60.40.10">
    <property type="entry name" value="Immunoglobulins"/>
    <property type="match status" value="1"/>
</dbReference>
<feature type="domain" description="Rel homology dimerisation" evidence="1">
    <location>
        <begin position="4"/>
        <end position="86"/>
    </location>
</feature>
<dbReference type="RefSeq" id="XP_065653684.1">
    <property type="nucleotide sequence ID" value="XM_065797612.1"/>
</dbReference>